<accession>A0AAW0DZF4</accession>
<comment type="caution">
    <text evidence="1">The sequence shown here is derived from an EMBL/GenBank/DDBJ whole genome shotgun (WGS) entry which is preliminary data.</text>
</comment>
<evidence type="ECO:0000313" key="1">
    <source>
        <dbReference type="EMBL" id="KAK7056653.1"/>
    </source>
</evidence>
<organism evidence="1 2">
    <name type="scientific">Paramarasmius palmivorus</name>
    <dbReference type="NCBI Taxonomy" id="297713"/>
    <lineage>
        <taxon>Eukaryota</taxon>
        <taxon>Fungi</taxon>
        <taxon>Dikarya</taxon>
        <taxon>Basidiomycota</taxon>
        <taxon>Agaricomycotina</taxon>
        <taxon>Agaricomycetes</taxon>
        <taxon>Agaricomycetidae</taxon>
        <taxon>Agaricales</taxon>
        <taxon>Marasmiineae</taxon>
        <taxon>Marasmiaceae</taxon>
        <taxon>Paramarasmius</taxon>
    </lineage>
</organism>
<dbReference type="AlphaFoldDB" id="A0AAW0DZF4"/>
<keyword evidence="2" id="KW-1185">Reference proteome</keyword>
<name>A0AAW0DZF4_9AGAR</name>
<reference evidence="1 2" key="1">
    <citation type="submission" date="2024-01" db="EMBL/GenBank/DDBJ databases">
        <title>A draft genome for a cacao thread blight-causing isolate of Paramarasmius palmivorus.</title>
        <authorList>
            <person name="Baruah I.K."/>
            <person name="Bukari Y."/>
            <person name="Amoako-Attah I."/>
            <person name="Meinhardt L.W."/>
            <person name="Bailey B.A."/>
            <person name="Cohen S.P."/>
        </authorList>
    </citation>
    <scope>NUCLEOTIDE SEQUENCE [LARGE SCALE GENOMIC DNA]</scope>
    <source>
        <strain evidence="1 2">GH-12</strain>
    </source>
</reference>
<gene>
    <name evidence="1" type="ORF">VNI00_002370</name>
</gene>
<dbReference type="Proteomes" id="UP001383192">
    <property type="component" value="Unassembled WGS sequence"/>
</dbReference>
<protein>
    <submittedName>
        <fullName evidence="1">Uncharacterized protein</fullName>
    </submittedName>
</protein>
<dbReference type="EMBL" id="JAYKXP010000006">
    <property type="protein sequence ID" value="KAK7056653.1"/>
    <property type="molecule type" value="Genomic_DNA"/>
</dbReference>
<evidence type="ECO:0000313" key="2">
    <source>
        <dbReference type="Proteomes" id="UP001383192"/>
    </source>
</evidence>
<proteinExistence type="predicted"/>
<sequence>MSIKDSQVVIRGTNKLINVGRDQYNNSNNQTIFVEVTNFMNETAAKRTEYDEFTTVKRGDIKVVKDTHSGELNKWEWNWETGQMVVGRSLKCRQTVCTVEIYPNRQDKFTAVFYEGDDAQAVWECGFERYSRIRFVSELYEMRMKRQSISNAFRDASSLQLFGLNRSEVPMLIFHDELIPLGHFYVNSFWGDVFLGYLEDTLKCGYRWNFWMNTKGTFCGGPKGPYFEATPIINKESILVPPTANMLQDDTSLHLFAKHKSRKLDKCILSCAHRRWVGEHSYGRSTLEDQFFKNHDQLGWTFRLWETPQHPPTEIVGGLRFDIIYSSSLEPVAKWPQGGEPFWVWTECDLEEEEEWEDWPRLGKKRKLIGSTLVGDGLNRFRLDTDGEFNILGECYSWKIGESWLAQSPRVMTALRMKGLERECFVVDPPAVMLNTPRSCQYDGLVAFFRLCDGEEPPSIYLFIHPGPSCIPELISWLDESTPAFFWSFNETGQTHMSQDECVEWGLPYFIPQIDDISSDMTLHPWPTDVYDALYDWQVVRGFDPTTADFARCLGYPELEILGLPKKRFERTQEGETNTNSHARVGVQTEGQRPAKKRAEIPRTGVVRPAHLQQFKNVSISTAVSMEAVGRSELVDGDACQLRSALTRLVGKF</sequence>